<evidence type="ECO:0000256" key="6">
    <source>
        <dbReference type="RuleBase" id="RU362079"/>
    </source>
</evidence>
<dbReference type="Proteomes" id="UP001549167">
    <property type="component" value="Unassembled WGS sequence"/>
</dbReference>
<gene>
    <name evidence="8" type="ORF">ABID56_001850</name>
</gene>
<keyword evidence="9" id="KW-1185">Reference proteome</keyword>
<dbReference type="Pfam" id="PF02152">
    <property type="entry name" value="FolB"/>
    <property type="match status" value="1"/>
</dbReference>
<keyword evidence="5 6" id="KW-0456">Lyase</keyword>
<feature type="domain" description="Dihydroneopterin aldolase/epimerase" evidence="7">
    <location>
        <begin position="4"/>
        <end position="117"/>
    </location>
</feature>
<protein>
    <recommendedName>
        <fullName evidence="6">7,8-dihydroneopterin aldolase</fullName>
        <ecNumber evidence="6">4.1.2.25</ecNumber>
    </recommendedName>
</protein>
<accession>A0ABV2KYU4</accession>
<dbReference type="NCBIfam" id="TIGR00526">
    <property type="entry name" value="folB_dom"/>
    <property type="match status" value="1"/>
</dbReference>
<dbReference type="PANTHER" id="PTHR42844">
    <property type="entry name" value="DIHYDRONEOPTERIN ALDOLASE 1-RELATED"/>
    <property type="match status" value="1"/>
</dbReference>
<comment type="catalytic activity">
    <reaction evidence="1 6">
        <text>7,8-dihydroneopterin = 6-hydroxymethyl-7,8-dihydropterin + glycolaldehyde</text>
        <dbReference type="Rhea" id="RHEA:10540"/>
        <dbReference type="ChEBI" id="CHEBI:17001"/>
        <dbReference type="ChEBI" id="CHEBI:17071"/>
        <dbReference type="ChEBI" id="CHEBI:44841"/>
        <dbReference type="EC" id="4.1.2.25"/>
    </reaction>
</comment>
<comment type="function">
    <text evidence="6">Catalyzes the conversion of 7,8-dihydroneopterin to 6-hydroxymethyl-7,8-dihydropterin.</text>
</comment>
<dbReference type="CDD" id="cd00534">
    <property type="entry name" value="DHNA_DHNTPE"/>
    <property type="match status" value="1"/>
</dbReference>
<name>A0ABV2KYU4_9BACI</name>
<reference evidence="8 9" key="1">
    <citation type="submission" date="2024-06" db="EMBL/GenBank/DDBJ databases">
        <title>Genomic Encyclopedia of Type Strains, Phase IV (KMG-IV): sequencing the most valuable type-strain genomes for metagenomic binning, comparative biology and taxonomic classification.</title>
        <authorList>
            <person name="Goeker M."/>
        </authorList>
    </citation>
    <scope>NUCLEOTIDE SEQUENCE [LARGE SCALE GENOMIC DNA]</scope>
    <source>
        <strain evidence="8 9">DSM 23520</strain>
    </source>
</reference>
<comment type="caution">
    <text evidence="8">The sequence shown here is derived from an EMBL/GenBank/DDBJ whole genome shotgun (WGS) entry which is preliminary data.</text>
</comment>
<proteinExistence type="inferred from homology"/>
<evidence type="ECO:0000313" key="8">
    <source>
        <dbReference type="EMBL" id="MET3683740.1"/>
    </source>
</evidence>
<comment type="pathway">
    <text evidence="2 6">Cofactor biosynthesis; tetrahydrofolate biosynthesis; 2-amino-4-hydroxy-6-hydroxymethyl-7,8-dihydropteridine diphosphate from 7,8-dihydroneopterin triphosphate: step 3/4.</text>
</comment>
<sequence length="124" mass="14013">MDKVKLNGMMFYGYHGLYPEENKLGQRFTVDLELMLDLSEAGRRDQMGDSIDYGQAYEVAQSVVEGKAYNLVETVAETLAEEMFKSFSVLQAIKVTVDKPGPPIPGYYQSVAIEIERERPHELS</sequence>
<dbReference type="InterPro" id="IPR006156">
    <property type="entry name" value="Dihydroneopterin_aldolase"/>
</dbReference>
<evidence type="ECO:0000256" key="1">
    <source>
        <dbReference type="ARBA" id="ARBA00001353"/>
    </source>
</evidence>
<dbReference type="PANTHER" id="PTHR42844:SF1">
    <property type="entry name" value="DIHYDRONEOPTERIN ALDOLASE 1-RELATED"/>
    <property type="match status" value="1"/>
</dbReference>
<dbReference type="InterPro" id="IPR043133">
    <property type="entry name" value="GTP-CH-I_C/QueF"/>
</dbReference>
<evidence type="ECO:0000259" key="7">
    <source>
        <dbReference type="SMART" id="SM00905"/>
    </source>
</evidence>
<dbReference type="Gene3D" id="3.30.1130.10">
    <property type="match status" value="1"/>
</dbReference>
<evidence type="ECO:0000256" key="4">
    <source>
        <dbReference type="ARBA" id="ARBA00022909"/>
    </source>
</evidence>
<dbReference type="NCBIfam" id="TIGR00525">
    <property type="entry name" value="folB"/>
    <property type="match status" value="1"/>
</dbReference>
<dbReference type="SUPFAM" id="SSF55620">
    <property type="entry name" value="Tetrahydrobiopterin biosynthesis enzymes-like"/>
    <property type="match status" value="1"/>
</dbReference>
<organism evidence="8 9">
    <name type="scientific">Alkalibacillus flavidus</name>
    <dbReference type="NCBI Taxonomy" id="546021"/>
    <lineage>
        <taxon>Bacteria</taxon>
        <taxon>Bacillati</taxon>
        <taxon>Bacillota</taxon>
        <taxon>Bacilli</taxon>
        <taxon>Bacillales</taxon>
        <taxon>Bacillaceae</taxon>
        <taxon>Alkalibacillus</taxon>
    </lineage>
</organism>
<dbReference type="GO" id="GO:0004150">
    <property type="term" value="F:dihydroneopterin aldolase activity"/>
    <property type="evidence" value="ECO:0007669"/>
    <property type="project" value="UniProtKB-EC"/>
</dbReference>
<comment type="similarity">
    <text evidence="3 6">Belongs to the DHNA family.</text>
</comment>
<dbReference type="EMBL" id="JBEPMX010000009">
    <property type="protein sequence ID" value="MET3683740.1"/>
    <property type="molecule type" value="Genomic_DNA"/>
</dbReference>
<keyword evidence="4 6" id="KW-0289">Folate biosynthesis</keyword>
<evidence type="ECO:0000256" key="2">
    <source>
        <dbReference type="ARBA" id="ARBA00005013"/>
    </source>
</evidence>
<dbReference type="RefSeq" id="WP_354220420.1">
    <property type="nucleotide sequence ID" value="NZ_JBEPMX010000009.1"/>
</dbReference>
<evidence type="ECO:0000256" key="5">
    <source>
        <dbReference type="ARBA" id="ARBA00023239"/>
    </source>
</evidence>
<evidence type="ECO:0000313" key="9">
    <source>
        <dbReference type="Proteomes" id="UP001549167"/>
    </source>
</evidence>
<evidence type="ECO:0000256" key="3">
    <source>
        <dbReference type="ARBA" id="ARBA00005708"/>
    </source>
</evidence>
<dbReference type="SMART" id="SM00905">
    <property type="entry name" value="FolB"/>
    <property type="match status" value="1"/>
</dbReference>
<dbReference type="EC" id="4.1.2.25" evidence="6"/>
<dbReference type="InterPro" id="IPR006157">
    <property type="entry name" value="FolB_dom"/>
</dbReference>